<organism evidence="1 2">
    <name type="scientific">Xanthomonas campestris pv. translucens</name>
    <dbReference type="NCBI Taxonomy" id="343"/>
    <lineage>
        <taxon>Bacteria</taxon>
        <taxon>Pseudomonadati</taxon>
        <taxon>Pseudomonadota</taxon>
        <taxon>Gammaproteobacteria</taxon>
        <taxon>Lysobacterales</taxon>
        <taxon>Lysobacteraceae</taxon>
        <taxon>Xanthomonas</taxon>
        <taxon>Xanthomonas translucens group</taxon>
    </lineage>
</organism>
<name>A0A120EV38_XANCT</name>
<dbReference type="Gene3D" id="3.30.43.10">
    <property type="entry name" value="Uridine Diphospho-n-acetylenolpyruvylglucosamine Reductase, domain 2"/>
    <property type="match status" value="1"/>
</dbReference>
<dbReference type="EMBL" id="LNTA01000373">
    <property type="protein sequence ID" value="KWV10686.1"/>
    <property type="molecule type" value="Genomic_DNA"/>
</dbReference>
<comment type="caution">
    <text evidence="1">The sequence shown here is derived from an EMBL/GenBank/DDBJ whole genome shotgun (WGS) entry which is preliminary data.</text>
</comment>
<dbReference type="InterPro" id="IPR016167">
    <property type="entry name" value="FAD-bd_PCMH_sub1"/>
</dbReference>
<feature type="non-terminal residue" evidence="1">
    <location>
        <position position="72"/>
    </location>
</feature>
<gene>
    <name evidence="1" type="ORF">ATB53_20390</name>
</gene>
<dbReference type="GO" id="GO:0050660">
    <property type="term" value="F:flavin adenine dinucleotide binding"/>
    <property type="evidence" value="ECO:0007669"/>
    <property type="project" value="InterPro"/>
</dbReference>
<protein>
    <recommendedName>
        <fullName evidence="3">FAD-binding oxidoreductase</fullName>
    </recommendedName>
</protein>
<accession>A0A120EV38</accession>
<sequence>MTTPLPATLTDTLAALLGAEGWRTDDTSRRSYGEDDSRRWALADAVALPQTRAQVQAIVRACRAHRVPIVAR</sequence>
<dbReference type="Proteomes" id="UP000055854">
    <property type="component" value="Unassembled WGS sequence"/>
</dbReference>
<dbReference type="SUPFAM" id="SSF56176">
    <property type="entry name" value="FAD-binding/transporter-associated domain-like"/>
    <property type="match status" value="1"/>
</dbReference>
<dbReference type="InterPro" id="IPR036318">
    <property type="entry name" value="FAD-bd_PCMH-like_sf"/>
</dbReference>
<dbReference type="AlphaFoldDB" id="A0A120EV38"/>
<reference evidence="1 2" key="1">
    <citation type="submission" date="2015-11" db="EMBL/GenBank/DDBJ databases">
        <title>Long Read and Single Molecule DNA Sequencing Simplifies Genome Assembly and TAL Effector Gene Analysis of Xanthomonas translucens.</title>
        <authorList>
            <person name="Peng Z."/>
            <person name="Hu Y."/>
            <person name="Xie J."/>
            <person name="Potnis N."/>
            <person name="Akhunova A."/>
            <person name="Jones J."/>
            <person name="Liu Z."/>
            <person name="White F."/>
            <person name="Liu S."/>
        </authorList>
    </citation>
    <scope>NUCLEOTIDE SEQUENCE [LARGE SCALE GENOMIC DNA]</scope>
    <source>
        <strain evidence="1 2">B1</strain>
    </source>
</reference>
<proteinExistence type="predicted"/>
<evidence type="ECO:0000313" key="2">
    <source>
        <dbReference type="Proteomes" id="UP000055854"/>
    </source>
</evidence>
<evidence type="ECO:0000313" key="1">
    <source>
        <dbReference type="EMBL" id="KWV10686.1"/>
    </source>
</evidence>
<evidence type="ECO:0008006" key="3">
    <source>
        <dbReference type="Google" id="ProtNLM"/>
    </source>
</evidence>